<dbReference type="InterPro" id="IPR001806">
    <property type="entry name" value="Small_GTPase"/>
</dbReference>
<dbReference type="InterPro" id="IPR050305">
    <property type="entry name" value="Small_GTPase_Rab"/>
</dbReference>
<dbReference type="SMART" id="SM00174">
    <property type="entry name" value="RHO"/>
    <property type="match status" value="1"/>
</dbReference>
<dbReference type="Proteomes" id="UP000095283">
    <property type="component" value="Unplaced"/>
</dbReference>
<comment type="similarity">
    <text evidence="1">Belongs to the small GTPase superfamily. Rab family.</text>
</comment>
<name>A0A1I7WP68_HETBA</name>
<dbReference type="GO" id="GO:0003924">
    <property type="term" value="F:GTPase activity"/>
    <property type="evidence" value="ECO:0007669"/>
    <property type="project" value="InterPro"/>
</dbReference>
<dbReference type="PROSITE" id="PS51421">
    <property type="entry name" value="RAS"/>
    <property type="match status" value="1"/>
</dbReference>
<evidence type="ECO:0000313" key="6">
    <source>
        <dbReference type="Proteomes" id="UP000095283"/>
    </source>
</evidence>
<evidence type="ECO:0000256" key="1">
    <source>
        <dbReference type="ARBA" id="ARBA00006270"/>
    </source>
</evidence>
<dbReference type="SMART" id="SM00175">
    <property type="entry name" value="RAB"/>
    <property type="match status" value="1"/>
</dbReference>
<dbReference type="FunFam" id="3.40.50.300:FF:001447">
    <property type="entry name" value="Ras-related protein Rab-1B"/>
    <property type="match status" value="1"/>
</dbReference>
<dbReference type="Pfam" id="PF00071">
    <property type="entry name" value="Ras"/>
    <property type="match status" value="1"/>
</dbReference>
<dbReference type="SMART" id="SM00173">
    <property type="entry name" value="RAS"/>
    <property type="match status" value="1"/>
</dbReference>
<dbReference type="PANTHER" id="PTHR47980">
    <property type="entry name" value="LD44762P"/>
    <property type="match status" value="1"/>
</dbReference>
<dbReference type="CDD" id="cd00154">
    <property type="entry name" value="Rab"/>
    <property type="match status" value="1"/>
</dbReference>
<accession>A0A1I7WP68</accession>
<dbReference type="InterPro" id="IPR005225">
    <property type="entry name" value="Small_GTP-bd"/>
</dbReference>
<dbReference type="NCBIfam" id="TIGR00231">
    <property type="entry name" value="small_GTP"/>
    <property type="match status" value="1"/>
</dbReference>
<dbReference type="PROSITE" id="PS51419">
    <property type="entry name" value="RAB"/>
    <property type="match status" value="1"/>
</dbReference>
<evidence type="ECO:0000256" key="4">
    <source>
        <dbReference type="ARBA" id="ARBA00023288"/>
    </source>
</evidence>
<keyword evidence="4" id="KW-0449">Lipoprotein</keyword>
<reference evidence="7" key="1">
    <citation type="submission" date="2016-11" db="UniProtKB">
        <authorList>
            <consortium name="WormBaseParasite"/>
        </authorList>
    </citation>
    <scope>IDENTIFICATION</scope>
</reference>
<keyword evidence="2" id="KW-0547">Nucleotide-binding</keyword>
<dbReference type="SUPFAM" id="SSF52540">
    <property type="entry name" value="P-loop containing nucleoside triphosphate hydrolases"/>
    <property type="match status" value="1"/>
</dbReference>
<dbReference type="InterPro" id="IPR027417">
    <property type="entry name" value="P-loop_NTPase"/>
</dbReference>
<evidence type="ECO:0000256" key="2">
    <source>
        <dbReference type="ARBA" id="ARBA00022741"/>
    </source>
</evidence>
<proteinExistence type="inferred from homology"/>
<sequence length="166" mass="18731">MPQFEGRVRTYGVRTLTTSMFTEYLKIWDTAGQERFRSVTAAYYRDADALLLVYDVANRTSFENIRSWLAQVKEYGKETVQLTLVGNKCDLGSSRKVKSEEARHLASVSSVSLYVDPLEIIFSYNIPYIETSAKTGHNVSQAFTDIASSPLKEAIIPSLTTTFESY</sequence>
<keyword evidence="3" id="KW-0342">GTP-binding</keyword>
<keyword evidence="5" id="KW-0636">Prenylation</keyword>
<dbReference type="WBParaSite" id="Hba_06949">
    <property type="protein sequence ID" value="Hba_06949"/>
    <property type="gene ID" value="Hba_06949"/>
</dbReference>
<evidence type="ECO:0000256" key="5">
    <source>
        <dbReference type="ARBA" id="ARBA00023289"/>
    </source>
</evidence>
<organism evidence="6 7">
    <name type="scientific">Heterorhabditis bacteriophora</name>
    <name type="common">Entomopathogenic nematode worm</name>
    <dbReference type="NCBI Taxonomy" id="37862"/>
    <lineage>
        <taxon>Eukaryota</taxon>
        <taxon>Metazoa</taxon>
        <taxon>Ecdysozoa</taxon>
        <taxon>Nematoda</taxon>
        <taxon>Chromadorea</taxon>
        <taxon>Rhabditida</taxon>
        <taxon>Rhabditina</taxon>
        <taxon>Rhabditomorpha</taxon>
        <taxon>Strongyloidea</taxon>
        <taxon>Heterorhabditidae</taxon>
        <taxon>Heterorhabditis</taxon>
    </lineage>
</organism>
<dbReference type="GO" id="GO:0005525">
    <property type="term" value="F:GTP binding"/>
    <property type="evidence" value="ECO:0007669"/>
    <property type="project" value="UniProtKB-KW"/>
</dbReference>
<dbReference type="AlphaFoldDB" id="A0A1I7WP68"/>
<evidence type="ECO:0000313" key="7">
    <source>
        <dbReference type="WBParaSite" id="Hba_06949"/>
    </source>
</evidence>
<dbReference type="Gene3D" id="3.40.50.300">
    <property type="entry name" value="P-loop containing nucleotide triphosphate hydrolases"/>
    <property type="match status" value="1"/>
</dbReference>
<protein>
    <submittedName>
        <fullName evidence="7">Ras-related protein Rab-2A</fullName>
    </submittedName>
</protein>
<dbReference type="PRINTS" id="PR00449">
    <property type="entry name" value="RASTRNSFRMNG"/>
</dbReference>
<evidence type="ECO:0000256" key="3">
    <source>
        <dbReference type="ARBA" id="ARBA00023134"/>
    </source>
</evidence>
<keyword evidence="6" id="KW-1185">Reference proteome</keyword>